<dbReference type="KEGG" id="alf:CFBP5473_24355"/>
<dbReference type="GO" id="GO:0046872">
    <property type="term" value="F:metal ion binding"/>
    <property type="evidence" value="ECO:0007669"/>
    <property type="project" value="UniProtKB-KW"/>
</dbReference>
<dbReference type="STRING" id="1367849.GCA_000518585_04803"/>
<protein>
    <submittedName>
        <fullName evidence="6">Ferredoxin</fullName>
    </submittedName>
</protein>
<dbReference type="Pfam" id="PF13459">
    <property type="entry name" value="Fer4_15"/>
    <property type="match status" value="1"/>
</dbReference>
<geneLocation type="plasmid" evidence="8">
    <name>pticfbp5473</name>
</geneLocation>
<keyword evidence="4" id="KW-0408">Iron</keyword>
<keyword evidence="6" id="KW-0614">Plasmid</keyword>
<geneLocation type="plasmid" evidence="7 9">
    <name>pTiAF3.44</name>
</geneLocation>
<evidence type="ECO:0000256" key="2">
    <source>
        <dbReference type="ARBA" id="ARBA00022723"/>
    </source>
</evidence>
<proteinExistence type="predicted"/>
<dbReference type="PANTHER" id="PTHR36923:SF3">
    <property type="entry name" value="FERREDOXIN"/>
    <property type="match status" value="1"/>
</dbReference>
<dbReference type="Proteomes" id="UP000826513">
    <property type="component" value="Plasmid pTiAF3.44"/>
</dbReference>
<dbReference type="Gene3D" id="3.30.70.20">
    <property type="match status" value="1"/>
</dbReference>
<geneLocation type="plasmid" evidence="6">
    <name>pTiCFBP5473</name>
</geneLocation>
<organism evidence="6 8">
    <name type="scientific">Agrobacterium larrymoorei</name>
    <dbReference type="NCBI Taxonomy" id="160699"/>
    <lineage>
        <taxon>Bacteria</taxon>
        <taxon>Pseudomonadati</taxon>
        <taxon>Pseudomonadota</taxon>
        <taxon>Alphaproteobacteria</taxon>
        <taxon>Hyphomicrobiales</taxon>
        <taxon>Rhizobiaceae</taxon>
        <taxon>Rhizobium/Agrobacterium group</taxon>
        <taxon>Agrobacterium</taxon>
    </lineage>
</organism>
<keyword evidence="3" id="KW-0249">Electron transport</keyword>
<dbReference type="OrthoDB" id="164224at2"/>
<keyword evidence="2" id="KW-0479">Metal-binding</keyword>
<keyword evidence="9" id="KW-1185">Reference proteome</keyword>
<gene>
    <name evidence="6" type="ORF">CFBP5473_24355</name>
    <name evidence="7" type="ORF">J5285_23005</name>
</gene>
<evidence type="ECO:0000313" key="9">
    <source>
        <dbReference type="Proteomes" id="UP000826513"/>
    </source>
</evidence>
<dbReference type="EMBL" id="CP039694">
    <property type="protein sequence ID" value="QCJ01081.1"/>
    <property type="molecule type" value="Genomic_DNA"/>
</dbReference>
<keyword evidence="5" id="KW-0411">Iron-sulfur</keyword>
<evidence type="ECO:0000313" key="7">
    <source>
        <dbReference type="EMBL" id="QYA10098.1"/>
    </source>
</evidence>
<evidence type="ECO:0000313" key="6">
    <source>
        <dbReference type="EMBL" id="QCJ01081.1"/>
    </source>
</evidence>
<dbReference type="InterPro" id="IPR051269">
    <property type="entry name" value="Fe-S_cluster_ET"/>
</dbReference>
<accession>A0A4D7E6M1</accession>
<dbReference type="AlphaFoldDB" id="A0A4D7E6M1"/>
<evidence type="ECO:0000256" key="5">
    <source>
        <dbReference type="ARBA" id="ARBA00023014"/>
    </source>
</evidence>
<dbReference type="Proteomes" id="UP000298545">
    <property type="component" value="Plasmid pTiCFBP5473"/>
</dbReference>
<evidence type="ECO:0000313" key="8">
    <source>
        <dbReference type="Proteomes" id="UP000298545"/>
    </source>
</evidence>
<sequence length="68" mass="7627">MKKMHVKVNLEACQGHGLCYFAAEALYEIRDSDGRAIVLLDPVPEDMHDAARKSAEVCPERAIEIIEE</sequence>
<evidence type="ECO:0000256" key="3">
    <source>
        <dbReference type="ARBA" id="ARBA00022982"/>
    </source>
</evidence>
<dbReference type="GO" id="GO:0051536">
    <property type="term" value="F:iron-sulfur cluster binding"/>
    <property type="evidence" value="ECO:0007669"/>
    <property type="project" value="UniProtKB-KW"/>
</dbReference>
<dbReference type="SUPFAM" id="SSF54862">
    <property type="entry name" value="4Fe-4S ferredoxins"/>
    <property type="match status" value="1"/>
</dbReference>
<dbReference type="RefSeq" id="WP_051441456.1">
    <property type="nucleotide sequence ID" value="NZ_CP039694.1"/>
</dbReference>
<evidence type="ECO:0000256" key="1">
    <source>
        <dbReference type="ARBA" id="ARBA00022448"/>
    </source>
</evidence>
<reference evidence="6 8" key="1">
    <citation type="submission" date="2019-04" db="EMBL/GenBank/DDBJ databases">
        <title>Complete genome sequence of Agrobacterium larrymoorei CFBP5473.</title>
        <authorList>
            <person name="Haryono M."/>
            <person name="Chou L."/>
            <person name="Lin Y.-C."/>
            <person name="Lai E.-M."/>
            <person name="Kuo C.-H."/>
        </authorList>
    </citation>
    <scope>NUCLEOTIDE SEQUENCE [LARGE SCALE GENOMIC DNA]</scope>
    <source>
        <strain evidence="6 8">CFBP5473</strain>
        <plasmid evidence="6">pTiCFBP5473</plasmid>
        <plasmid evidence="8">pticfbp5473</plasmid>
    </source>
</reference>
<dbReference type="EMBL" id="CP072169">
    <property type="protein sequence ID" value="QYA10098.1"/>
    <property type="molecule type" value="Genomic_DNA"/>
</dbReference>
<evidence type="ECO:0000256" key="4">
    <source>
        <dbReference type="ARBA" id="ARBA00023004"/>
    </source>
</evidence>
<keyword evidence="1" id="KW-0813">Transport</keyword>
<dbReference type="PANTHER" id="PTHR36923">
    <property type="entry name" value="FERREDOXIN"/>
    <property type="match status" value="1"/>
</dbReference>
<name>A0A4D7E6M1_9HYPH</name>
<reference evidence="7 9" key="2">
    <citation type="submission" date="2021-03" db="EMBL/GenBank/DDBJ databases">
        <title>Rapid diversification of plasmids in a genus of pathogenic and nitrogen fixing bacteria.</title>
        <authorList>
            <person name="Weisberg A.J."/>
            <person name="Miller M."/>
            <person name="Ream W."/>
            <person name="Grunwald N.J."/>
            <person name="Chang J.H."/>
        </authorList>
    </citation>
    <scope>NUCLEOTIDE SEQUENCE [LARGE SCALE GENOMIC DNA]</scope>
    <source>
        <strain evidence="7 9">AF3.44</strain>
        <plasmid evidence="7 9">pTiAF3.44</plasmid>
    </source>
</reference>